<evidence type="ECO:0000256" key="1">
    <source>
        <dbReference type="SAM" id="MobiDB-lite"/>
    </source>
</evidence>
<proteinExistence type="predicted"/>
<dbReference type="KEGG" id="ppso:QPJ95_20250"/>
<sequence length="60" mass="6563">MGYRLKAELDVMSRAEAQAIVWAILDDHGPDLVLETVERRETEIKQSRPNDPQGGGAAAS</sequence>
<keyword evidence="3" id="KW-1185">Reference proteome</keyword>
<dbReference type="AlphaFoldDB" id="A0A9Y2KX75"/>
<accession>A0A9Y2KX75</accession>
<name>A0A9Y2KX75_9RHOB</name>
<organism evidence="2 3">
    <name type="scientific">Parasedimentitalea psychrophila</name>
    <dbReference type="NCBI Taxonomy" id="2997337"/>
    <lineage>
        <taxon>Bacteria</taxon>
        <taxon>Pseudomonadati</taxon>
        <taxon>Pseudomonadota</taxon>
        <taxon>Alphaproteobacteria</taxon>
        <taxon>Rhodobacterales</taxon>
        <taxon>Paracoccaceae</taxon>
        <taxon>Parasedimentitalea</taxon>
    </lineage>
</organism>
<feature type="region of interest" description="Disordered" evidence="1">
    <location>
        <begin position="41"/>
        <end position="60"/>
    </location>
</feature>
<dbReference type="Proteomes" id="UP001238334">
    <property type="component" value="Chromosome"/>
</dbReference>
<dbReference type="EMBL" id="CP127247">
    <property type="protein sequence ID" value="WIY24806.1"/>
    <property type="molecule type" value="Genomic_DNA"/>
</dbReference>
<protein>
    <submittedName>
        <fullName evidence="2">Uncharacterized protein</fullName>
    </submittedName>
</protein>
<reference evidence="2 3" key="1">
    <citation type="submission" date="2023-06" db="EMBL/GenBank/DDBJ databases">
        <title>Parasedimentitalea psychrophila sp. nov., a psychrophilic bacterium isolated from deep-sea sediment.</title>
        <authorList>
            <person name="Li A."/>
        </authorList>
    </citation>
    <scope>NUCLEOTIDE SEQUENCE [LARGE SCALE GENOMIC DNA]</scope>
    <source>
        <strain evidence="2 3">QS115</strain>
    </source>
</reference>
<evidence type="ECO:0000313" key="3">
    <source>
        <dbReference type="Proteomes" id="UP001238334"/>
    </source>
</evidence>
<dbReference type="RefSeq" id="WP_270921196.1">
    <property type="nucleotide sequence ID" value="NZ_CP127247.1"/>
</dbReference>
<gene>
    <name evidence="2" type="ORF">QPJ95_20250</name>
</gene>
<evidence type="ECO:0000313" key="2">
    <source>
        <dbReference type="EMBL" id="WIY24806.1"/>
    </source>
</evidence>